<evidence type="ECO:0000313" key="2">
    <source>
        <dbReference type="EMBL" id="AYF30785.1"/>
    </source>
</evidence>
<feature type="domain" description="HTH cro/C1-type" evidence="1">
    <location>
        <begin position="48"/>
        <end position="109"/>
    </location>
</feature>
<protein>
    <recommendedName>
        <fullName evidence="1">HTH cro/C1-type domain-containing protein</fullName>
    </recommendedName>
</protein>
<name>A0A386WQW3_9ACTN</name>
<dbReference type="SUPFAM" id="SSF47413">
    <property type="entry name" value="lambda repressor-like DNA-binding domains"/>
    <property type="match status" value="1"/>
</dbReference>
<dbReference type="InterPro" id="IPR001387">
    <property type="entry name" value="Cro/C1-type_HTH"/>
</dbReference>
<reference evidence="2 3" key="1">
    <citation type="submission" date="2017-10" db="EMBL/GenBank/DDBJ databases">
        <title>Integration of genomic and chemical information greatly accelerates assignment of the full stereostructure of myelolactone, a potent inhibitor of myeloma from a marine-derived Micromonospora.</title>
        <authorList>
            <person name="Kim M.C."/>
            <person name="Machado H."/>
            <person name="Jensen P.R."/>
            <person name="Fenical W."/>
        </authorList>
    </citation>
    <scope>NUCLEOTIDE SEQUENCE [LARGE SCALE GENOMIC DNA]</scope>
    <source>
        <strain evidence="2 3">CNY-010</strain>
    </source>
</reference>
<dbReference type="CDD" id="cd00093">
    <property type="entry name" value="HTH_XRE"/>
    <property type="match status" value="1"/>
</dbReference>
<dbReference type="SUPFAM" id="SSF48452">
    <property type="entry name" value="TPR-like"/>
    <property type="match status" value="1"/>
</dbReference>
<sequence length="492" mass="52361">MTAMARTTGTKAQRDHVRQTLAGFGVTPPAIAAELQRRFGLRPRDAFRQAHGWTQDAVAERLNAKGNGSATFTGARISDYERWPFGGRRPTLAALNALAQVFGTEPSSLVDLDDLTAMPEADRAALSGRNAAPMPAPSVASSAPPGAMAEPLRWDLGALQDETELVIAVAERTASFGTWAQASNVGPFTLDDVAASTRRIAVDYLTEPPVVVYARAGLLADRVFRLLQTGRQNPDQSRELYTWAGYLCTLLAWMAGDLGHPAAAESQARTAWMCAETVRDNTLRAWVLSTISKTHLWERRFEDAANAAARGYGHAAEGSAAVMLACQEADAWAEIGAVEPARAALQRAEEARQHASRDPVGGLLACGTVRQHNYAGSVLLRIGDATNAIEHAEHALTEAAADPSVAYGTLAQIRIWAAAAHLKAGSLDGAVSVLSPVLALPPEQRLDPLVHRLRGVGRNIAGNPSLRASIEARNVQAAITEFCATGAARQLP</sequence>
<dbReference type="Gene3D" id="1.10.260.40">
    <property type="entry name" value="lambda repressor-like DNA-binding domains"/>
    <property type="match status" value="1"/>
</dbReference>
<dbReference type="AlphaFoldDB" id="A0A386WQW3"/>
<gene>
    <name evidence="2" type="ORF">CSH63_25760</name>
</gene>
<dbReference type="InterPro" id="IPR011990">
    <property type="entry name" value="TPR-like_helical_dom_sf"/>
</dbReference>
<organism evidence="2 3">
    <name type="scientific">Micromonospora tulbaghiae</name>
    <dbReference type="NCBI Taxonomy" id="479978"/>
    <lineage>
        <taxon>Bacteria</taxon>
        <taxon>Bacillati</taxon>
        <taxon>Actinomycetota</taxon>
        <taxon>Actinomycetes</taxon>
        <taxon>Micromonosporales</taxon>
        <taxon>Micromonosporaceae</taxon>
        <taxon>Micromonospora</taxon>
    </lineage>
</organism>
<dbReference type="EMBL" id="CP024087">
    <property type="protein sequence ID" value="AYF30785.1"/>
    <property type="molecule type" value="Genomic_DNA"/>
</dbReference>
<proteinExistence type="predicted"/>
<dbReference type="GO" id="GO:0003677">
    <property type="term" value="F:DNA binding"/>
    <property type="evidence" value="ECO:0007669"/>
    <property type="project" value="InterPro"/>
</dbReference>
<dbReference type="Gene3D" id="1.25.40.10">
    <property type="entry name" value="Tetratricopeptide repeat domain"/>
    <property type="match status" value="1"/>
</dbReference>
<accession>A0A386WQW3</accession>
<evidence type="ECO:0000259" key="1">
    <source>
        <dbReference type="PROSITE" id="PS50943"/>
    </source>
</evidence>
<dbReference type="InterPro" id="IPR010982">
    <property type="entry name" value="Lambda_DNA-bd_dom_sf"/>
</dbReference>
<dbReference type="Proteomes" id="UP000267804">
    <property type="component" value="Chromosome"/>
</dbReference>
<evidence type="ECO:0000313" key="3">
    <source>
        <dbReference type="Proteomes" id="UP000267804"/>
    </source>
</evidence>
<dbReference type="KEGG" id="mtua:CSH63_25760"/>
<dbReference type="PROSITE" id="PS50943">
    <property type="entry name" value="HTH_CROC1"/>
    <property type="match status" value="1"/>
</dbReference>